<keyword evidence="2" id="KW-1185">Reference proteome</keyword>
<evidence type="ECO:0000313" key="1">
    <source>
        <dbReference type="EMBL" id="OZM56951.1"/>
    </source>
</evidence>
<dbReference type="EMBL" id="NPIA01000004">
    <property type="protein sequence ID" value="OZM56951.1"/>
    <property type="molecule type" value="Genomic_DNA"/>
</dbReference>
<dbReference type="RefSeq" id="WP_094924470.1">
    <property type="nucleotide sequence ID" value="NZ_NPIA01000004.1"/>
</dbReference>
<gene>
    <name evidence="1" type="ORF">CIB95_09275</name>
</gene>
<organism evidence="1 2">
    <name type="scientific">Lottiidibacillus patelloidae</name>
    <dbReference type="NCBI Taxonomy" id="2670334"/>
    <lineage>
        <taxon>Bacteria</taxon>
        <taxon>Bacillati</taxon>
        <taxon>Bacillota</taxon>
        <taxon>Bacilli</taxon>
        <taxon>Bacillales</taxon>
        <taxon>Bacillaceae</taxon>
        <taxon>Lottiidibacillus</taxon>
    </lineage>
</organism>
<protein>
    <submittedName>
        <fullName evidence="1">Uncharacterized protein</fullName>
    </submittedName>
</protein>
<comment type="caution">
    <text evidence="1">The sequence shown here is derived from an EMBL/GenBank/DDBJ whole genome shotgun (WGS) entry which is preliminary data.</text>
</comment>
<reference evidence="1 2" key="2">
    <citation type="submission" date="2017-09" db="EMBL/GenBank/DDBJ databases">
        <title>Bacillus patelloidae sp. nov., isolated from the intestinal tract of a marine limpet.</title>
        <authorList>
            <person name="Liu R."/>
            <person name="Dong C."/>
            <person name="Shao Z."/>
        </authorList>
    </citation>
    <scope>NUCLEOTIDE SEQUENCE [LARGE SCALE GENOMIC DNA]</scope>
    <source>
        <strain evidence="1 2">SA5d-4</strain>
    </source>
</reference>
<name>A0A263BTA3_9BACI</name>
<proteinExistence type="predicted"/>
<dbReference type="Proteomes" id="UP000217083">
    <property type="component" value="Unassembled WGS sequence"/>
</dbReference>
<accession>A0A263BTA3</accession>
<dbReference type="AlphaFoldDB" id="A0A263BTA3"/>
<evidence type="ECO:0000313" key="2">
    <source>
        <dbReference type="Proteomes" id="UP000217083"/>
    </source>
</evidence>
<reference evidence="2" key="1">
    <citation type="submission" date="2017-08" db="EMBL/GenBank/DDBJ databases">
        <authorList>
            <person name="Huang Z."/>
        </authorList>
    </citation>
    <scope>NUCLEOTIDE SEQUENCE [LARGE SCALE GENOMIC DNA]</scope>
    <source>
        <strain evidence="2">SA5d-4</strain>
    </source>
</reference>
<sequence>MRKENIEIKDYLNEKILKQKNRGDWYEKPGENYGTKLQKLIGQYYEDNKNKYLIKHVEVTLDPNSPKPDIQLTFINNTQENIEVKSCKNKKLDGVTICNSPYLLTDTRTFLVNYIFKDGLLYVNNLYDTELHRLTTIQEKGKYIGTIKCTRDTGKKVKGRSFSNFLTTKPQDDYSLEELKSPALIRKTILMYSVSKLVDQEHKFTNDEIIEAVNCLKAHSKN</sequence>